<proteinExistence type="predicted"/>
<sequence>MVGERPYIVWSKKQNLVLYRVWLTFGVVVKAPFDSEHTSQPHTYVSGLNLISLLLEEASEIYFGGCFKYTSLGTKDNTKAVVDGIPQSTENCISVMNVQCLARGYLDLSTPAIYATVMHVSAQVSKDKVKSMDISCLEAVLTEQDPIHISHNIKMKKATGCSDLLTALFHEYCLTTPLDSNSFERWQCRAIGFEVLKSGSNSKFDFDALCSFVNELSANSPFFIHAGYVFPMHVIANATGIPFAAIFSRIHVHGEQDCVSLAKKSPNNGVMFCKGMP</sequence>
<evidence type="ECO:0000313" key="2">
    <source>
        <dbReference type="Proteomes" id="UP001367508"/>
    </source>
</evidence>
<organism evidence="1 2">
    <name type="scientific">Canavalia gladiata</name>
    <name type="common">Sword bean</name>
    <name type="synonym">Dolichos gladiatus</name>
    <dbReference type="NCBI Taxonomy" id="3824"/>
    <lineage>
        <taxon>Eukaryota</taxon>
        <taxon>Viridiplantae</taxon>
        <taxon>Streptophyta</taxon>
        <taxon>Embryophyta</taxon>
        <taxon>Tracheophyta</taxon>
        <taxon>Spermatophyta</taxon>
        <taxon>Magnoliopsida</taxon>
        <taxon>eudicotyledons</taxon>
        <taxon>Gunneridae</taxon>
        <taxon>Pentapetalae</taxon>
        <taxon>rosids</taxon>
        <taxon>fabids</taxon>
        <taxon>Fabales</taxon>
        <taxon>Fabaceae</taxon>
        <taxon>Papilionoideae</taxon>
        <taxon>50 kb inversion clade</taxon>
        <taxon>NPAAA clade</taxon>
        <taxon>indigoferoid/millettioid clade</taxon>
        <taxon>Phaseoleae</taxon>
        <taxon>Canavalia</taxon>
    </lineage>
</organism>
<protein>
    <submittedName>
        <fullName evidence="1">Uncharacterized protein</fullName>
    </submittedName>
</protein>
<name>A0AAN9MTF9_CANGL</name>
<keyword evidence="2" id="KW-1185">Reference proteome</keyword>
<evidence type="ECO:0000313" key="1">
    <source>
        <dbReference type="EMBL" id="KAK7360342.1"/>
    </source>
</evidence>
<dbReference type="AlphaFoldDB" id="A0AAN9MTF9"/>
<comment type="caution">
    <text evidence="1">The sequence shown here is derived from an EMBL/GenBank/DDBJ whole genome shotgun (WGS) entry which is preliminary data.</text>
</comment>
<dbReference type="EMBL" id="JAYMYQ010000001">
    <property type="protein sequence ID" value="KAK7360342.1"/>
    <property type="molecule type" value="Genomic_DNA"/>
</dbReference>
<reference evidence="1 2" key="1">
    <citation type="submission" date="2024-01" db="EMBL/GenBank/DDBJ databases">
        <title>The genomes of 5 underutilized Papilionoideae crops provide insights into root nodulation and disease resistanc.</title>
        <authorList>
            <person name="Jiang F."/>
        </authorList>
    </citation>
    <scope>NUCLEOTIDE SEQUENCE [LARGE SCALE GENOMIC DNA]</scope>
    <source>
        <strain evidence="1">LVBAO_FW01</strain>
        <tissue evidence="1">Leaves</tissue>
    </source>
</reference>
<dbReference type="Proteomes" id="UP001367508">
    <property type="component" value="Unassembled WGS sequence"/>
</dbReference>
<accession>A0AAN9MTF9</accession>
<gene>
    <name evidence="1" type="ORF">VNO77_02328</name>
</gene>